<keyword evidence="1" id="KW-0812">Transmembrane</keyword>
<dbReference type="Pfam" id="PF19853">
    <property type="entry name" value="DUF6328"/>
    <property type="match status" value="1"/>
</dbReference>
<accession>A0ABN3UN36</accession>
<dbReference type="Proteomes" id="UP001501326">
    <property type="component" value="Unassembled WGS sequence"/>
</dbReference>
<keyword evidence="3" id="KW-1185">Reference proteome</keyword>
<sequence>MDGYQRDGETEAERLDRNWDELLQELRVTQTGVQILTGFLLTLPIQPAFQDISDFERSAYIAAISTSILATCLLITPVAMHRWLFRQQRKATLVHVAHRVAISGLFILAAAVVSVMALTFSLVLDQTAGVVAACLGVVLFVAAWVLLPLRLRHRLTRPEGP</sequence>
<proteinExistence type="predicted"/>
<dbReference type="EMBL" id="BAAARN010000001">
    <property type="protein sequence ID" value="GAA2736005.1"/>
    <property type="molecule type" value="Genomic_DNA"/>
</dbReference>
<feature type="transmembrane region" description="Helical" evidence="1">
    <location>
        <begin position="100"/>
        <end position="122"/>
    </location>
</feature>
<evidence type="ECO:0000313" key="2">
    <source>
        <dbReference type="EMBL" id="GAA2736005.1"/>
    </source>
</evidence>
<keyword evidence="1" id="KW-1133">Transmembrane helix</keyword>
<keyword evidence="1" id="KW-0472">Membrane</keyword>
<reference evidence="2 3" key="1">
    <citation type="journal article" date="2019" name="Int. J. Syst. Evol. Microbiol.">
        <title>The Global Catalogue of Microorganisms (GCM) 10K type strain sequencing project: providing services to taxonomists for standard genome sequencing and annotation.</title>
        <authorList>
            <consortium name="The Broad Institute Genomics Platform"/>
            <consortium name="The Broad Institute Genome Sequencing Center for Infectious Disease"/>
            <person name="Wu L."/>
            <person name="Ma J."/>
        </authorList>
    </citation>
    <scope>NUCLEOTIDE SEQUENCE [LARGE SCALE GENOMIC DNA]</scope>
    <source>
        <strain evidence="2 3">JCM 16378</strain>
    </source>
</reference>
<comment type="caution">
    <text evidence="2">The sequence shown here is derived from an EMBL/GenBank/DDBJ whole genome shotgun (WGS) entry which is preliminary data.</text>
</comment>
<dbReference type="InterPro" id="IPR046291">
    <property type="entry name" value="DUF6328"/>
</dbReference>
<protein>
    <submittedName>
        <fullName evidence="2">DUF6328 family protein</fullName>
    </submittedName>
</protein>
<dbReference type="RefSeq" id="WP_344192634.1">
    <property type="nucleotide sequence ID" value="NZ_BAAARN010000001.1"/>
</dbReference>
<feature type="transmembrane region" description="Helical" evidence="1">
    <location>
        <begin position="59"/>
        <end position="79"/>
    </location>
</feature>
<name>A0ABN3UN36_9MICO</name>
<gene>
    <name evidence="2" type="ORF">GCM10009867_19640</name>
</gene>
<organism evidence="2 3">
    <name type="scientific">Pedococcus aerophilus</name>
    <dbReference type="NCBI Taxonomy" id="436356"/>
    <lineage>
        <taxon>Bacteria</taxon>
        <taxon>Bacillati</taxon>
        <taxon>Actinomycetota</taxon>
        <taxon>Actinomycetes</taxon>
        <taxon>Micrococcales</taxon>
        <taxon>Intrasporangiaceae</taxon>
        <taxon>Pedococcus</taxon>
    </lineage>
</organism>
<feature type="transmembrane region" description="Helical" evidence="1">
    <location>
        <begin position="128"/>
        <end position="147"/>
    </location>
</feature>
<evidence type="ECO:0000313" key="3">
    <source>
        <dbReference type="Proteomes" id="UP001501326"/>
    </source>
</evidence>
<evidence type="ECO:0000256" key="1">
    <source>
        <dbReference type="SAM" id="Phobius"/>
    </source>
</evidence>